<dbReference type="Gene3D" id="3.20.20.140">
    <property type="entry name" value="Metal-dependent hydrolases"/>
    <property type="match status" value="1"/>
</dbReference>
<gene>
    <name evidence="3" type="ORF">UV58_C0010G0037</name>
</gene>
<dbReference type="Proteomes" id="UP000034810">
    <property type="component" value="Unassembled WGS sequence"/>
</dbReference>
<comment type="caution">
    <text evidence="3">The sequence shown here is derived from an EMBL/GenBank/DDBJ whole genome shotgun (WGS) entry which is preliminary data.</text>
</comment>
<evidence type="ECO:0000256" key="1">
    <source>
        <dbReference type="ARBA" id="ARBA00010716"/>
    </source>
</evidence>
<sequence>MTTLIKNIILADGSGRSLQKADVLIRDEKIASVGNFSSYKADKIIFGNELYLCPGFIDLNSSSDRYLTLFSSPLCKDFLIQGVTSMLIGHCGFSLAPSFYGSLNHFWSWSKTNHINLNWKKVGEFLAVLEKQKKIGVNLATLVGHRVIREDIVKDPHEFRNLTANELRVFRFVLTQALKEGAFGMSTGLGYFPYQDTGYHELRALVDVVKQFGRIYTTHLKNEKHFILDAVKETIRLSQEMGMTTIISHLRPFLGFEKDFESSLKLIEEKTTQADVYFDVNPFDASAVPIDSLIPDSLKNSDRNLIIEKLKDEKVAKEAKKAFPRLKADETIILNAPGIESLNGKTLLEFAQNRDLKEGAALLALMEATRLRAVIFYKNLNPQEIEKSLLSSRSLISSNSPNFDDLPLPFKPERAYKSFPVFLKKASSLGMNIEKAVHKISGLPAKILNLEGRGFVSDNYFADLVLLDKDFDVKMTMVNGKIAVEEGNINPAFASGGRVLRHRKK</sequence>
<dbReference type="PANTHER" id="PTHR11113">
    <property type="entry name" value="N-ACETYLGLUCOSAMINE-6-PHOSPHATE DEACETYLASE"/>
    <property type="match status" value="1"/>
</dbReference>
<evidence type="ECO:0000256" key="2">
    <source>
        <dbReference type="ARBA" id="ARBA00022801"/>
    </source>
</evidence>
<dbReference type="SUPFAM" id="SSF51556">
    <property type="entry name" value="Metallo-dependent hydrolases"/>
    <property type="match status" value="1"/>
</dbReference>
<dbReference type="InterPro" id="IPR032466">
    <property type="entry name" value="Metal_Hydrolase"/>
</dbReference>
<reference evidence="3 4" key="1">
    <citation type="journal article" date="2015" name="Nature">
        <title>rRNA introns, odd ribosomes, and small enigmatic genomes across a large radiation of phyla.</title>
        <authorList>
            <person name="Brown C.T."/>
            <person name="Hug L.A."/>
            <person name="Thomas B.C."/>
            <person name="Sharon I."/>
            <person name="Castelle C.J."/>
            <person name="Singh A."/>
            <person name="Wilkins M.J."/>
            <person name="Williams K.H."/>
            <person name="Banfield J.F."/>
        </authorList>
    </citation>
    <scope>NUCLEOTIDE SEQUENCE [LARGE SCALE GENOMIC DNA]</scope>
</reference>
<comment type="similarity">
    <text evidence="1">Belongs to the metallo-dependent hydrolases superfamily. NagA family.</text>
</comment>
<dbReference type="Gene3D" id="2.30.40.10">
    <property type="entry name" value="Urease, subunit C, domain 1"/>
    <property type="match status" value="1"/>
</dbReference>
<dbReference type="Gene3D" id="3.30.1490.130">
    <property type="entry name" value="D-aminoacylase. Domain 3"/>
    <property type="match status" value="1"/>
</dbReference>
<dbReference type="GO" id="GO:0006046">
    <property type="term" value="P:N-acetylglucosamine catabolic process"/>
    <property type="evidence" value="ECO:0007669"/>
    <property type="project" value="TreeGrafter"/>
</dbReference>
<proteinExistence type="inferred from homology"/>
<organism evidence="3 4">
    <name type="scientific">Candidatus Wolfebacteria bacterium GW2011_GWC1_43_10</name>
    <dbReference type="NCBI Taxonomy" id="1619011"/>
    <lineage>
        <taxon>Bacteria</taxon>
        <taxon>Candidatus Wolfeibacteriota</taxon>
    </lineage>
</organism>
<dbReference type="InterPro" id="IPR011059">
    <property type="entry name" value="Metal-dep_hydrolase_composite"/>
</dbReference>
<dbReference type="PANTHER" id="PTHR11113:SF14">
    <property type="entry name" value="N-ACETYLGLUCOSAMINE-6-PHOSPHATE DEACETYLASE"/>
    <property type="match status" value="1"/>
</dbReference>
<accession>A0A0G1CA38</accession>
<keyword evidence="2" id="KW-0378">Hydrolase</keyword>
<name>A0A0G1CA38_9BACT</name>
<evidence type="ECO:0000313" key="4">
    <source>
        <dbReference type="Proteomes" id="UP000034810"/>
    </source>
</evidence>
<dbReference type="SUPFAM" id="SSF51338">
    <property type="entry name" value="Composite domain of metallo-dependent hydrolases"/>
    <property type="match status" value="1"/>
</dbReference>
<dbReference type="GO" id="GO:0008448">
    <property type="term" value="F:N-acetylglucosamine-6-phosphate deacetylase activity"/>
    <property type="evidence" value="ECO:0007669"/>
    <property type="project" value="TreeGrafter"/>
</dbReference>
<dbReference type="InterPro" id="IPR023100">
    <property type="entry name" value="D-aminoacylase_insert_dom_sf"/>
</dbReference>
<dbReference type="AlphaFoldDB" id="A0A0G1CA38"/>
<dbReference type="EMBL" id="LCFA01000010">
    <property type="protein sequence ID" value="KKS82417.1"/>
    <property type="molecule type" value="Genomic_DNA"/>
</dbReference>
<protein>
    <submittedName>
        <fullName evidence="3">N-acyl-D-amino-acid deacylase</fullName>
    </submittedName>
</protein>
<evidence type="ECO:0000313" key="3">
    <source>
        <dbReference type="EMBL" id="KKS82417.1"/>
    </source>
</evidence>